<evidence type="ECO:0000256" key="1">
    <source>
        <dbReference type="ARBA" id="ARBA00005532"/>
    </source>
</evidence>
<dbReference type="HAMAP" id="MF_00050">
    <property type="entry name" value="EF_Ts"/>
    <property type="match status" value="1"/>
</dbReference>
<accession>A0A2K9P1T6</accession>
<comment type="similarity">
    <text evidence="1 6 7">Belongs to the EF-Ts family.</text>
</comment>
<dbReference type="SUPFAM" id="SSF46934">
    <property type="entry name" value="UBA-like"/>
    <property type="match status" value="1"/>
</dbReference>
<organism evidence="10 11">
    <name type="scientific">Monoglobus pectinilyticus</name>
    <dbReference type="NCBI Taxonomy" id="1981510"/>
    <lineage>
        <taxon>Bacteria</taxon>
        <taxon>Bacillati</taxon>
        <taxon>Bacillota</taxon>
        <taxon>Clostridia</taxon>
        <taxon>Monoglobales</taxon>
        <taxon>Monoglobaceae</taxon>
        <taxon>Monoglobus</taxon>
    </lineage>
</organism>
<dbReference type="CDD" id="cd14275">
    <property type="entry name" value="UBA_EF-Ts"/>
    <property type="match status" value="1"/>
</dbReference>
<evidence type="ECO:0000256" key="4">
    <source>
        <dbReference type="ARBA" id="ARBA00022917"/>
    </source>
</evidence>
<evidence type="ECO:0000256" key="5">
    <source>
        <dbReference type="ARBA" id="ARBA00025453"/>
    </source>
</evidence>
<dbReference type="FunFam" id="1.10.286.20:FF:000001">
    <property type="entry name" value="Elongation factor Ts"/>
    <property type="match status" value="1"/>
</dbReference>
<dbReference type="KEGG" id="mpec:B9O19_00616"/>
<dbReference type="FunFam" id="1.10.8.10:FF:000001">
    <property type="entry name" value="Elongation factor Ts"/>
    <property type="match status" value="1"/>
</dbReference>
<dbReference type="EMBL" id="CP020991">
    <property type="protein sequence ID" value="AUO18799.1"/>
    <property type="molecule type" value="Genomic_DNA"/>
</dbReference>
<sequence>MAFTAQDVKTLREMTGCGMMDCKKALTETDGDQEKAIEYLREKGLSKAAKKAGRIAAEGMVGSFVYGDTGVVVEVNSETDFVAKNADFQKFVEDIAKTIANNAPADVEELKTLTIDGGSQTVGDALTEKIATIGENMNIRRFETYKGINQSYVHAGGRIGVLVNFEVSDASKAETPEFVEMAKNVAMQIAAAAPEYLTEETVPTEVVEKEAEILKQQALNEGKPEAIVDKMVAGRIKKYYKEVCLVDQAYVKDPDMSVQKYVDGVANTLGTEIKIAKFARFEKGEGMEKKQDNFAEEVASMMK</sequence>
<dbReference type="NCBIfam" id="TIGR00116">
    <property type="entry name" value="tsf"/>
    <property type="match status" value="1"/>
</dbReference>
<dbReference type="PROSITE" id="PS01126">
    <property type="entry name" value="EF_TS_1"/>
    <property type="match status" value="1"/>
</dbReference>
<dbReference type="InterPro" id="IPR001816">
    <property type="entry name" value="Transl_elong_EFTs/EF1B"/>
</dbReference>
<dbReference type="GeneID" id="98062044"/>
<dbReference type="PROSITE" id="PS01127">
    <property type="entry name" value="EF_TS_2"/>
    <property type="match status" value="1"/>
</dbReference>
<reference evidence="10 11" key="1">
    <citation type="submission" date="2017-04" db="EMBL/GenBank/DDBJ databases">
        <title>Monoglobus pectinilyticus 14 draft genome.</title>
        <authorList>
            <person name="Kim C."/>
            <person name="Rosendale D.I."/>
            <person name="Kelly W.J."/>
            <person name="Tannock G.W."/>
            <person name="Patchett M.L."/>
            <person name="Jordens J.Z."/>
        </authorList>
    </citation>
    <scope>NUCLEOTIDE SEQUENCE [LARGE SCALE GENOMIC DNA]</scope>
    <source>
        <strain evidence="10 11">14</strain>
    </source>
</reference>
<dbReference type="InterPro" id="IPR014039">
    <property type="entry name" value="Transl_elong_EFTs/EF1B_dimer"/>
</dbReference>
<comment type="function">
    <text evidence="5 6 7">Associates with the EF-Tu.GDP complex and induces the exchange of GDP to GTP. It remains bound to the aminoacyl-tRNA.EF-Tu.GTP complex up to the GTP hydrolysis stage on the ribosome.</text>
</comment>
<dbReference type="GO" id="GO:0005737">
    <property type="term" value="C:cytoplasm"/>
    <property type="evidence" value="ECO:0007669"/>
    <property type="project" value="UniProtKB-SubCell"/>
</dbReference>
<evidence type="ECO:0000313" key="11">
    <source>
        <dbReference type="Proteomes" id="UP000235589"/>
    </source>
</evidence>
<evidence type="ECO:0000256" key="7">
    <source>
        <dbReference type="RuleBase" id="RU000642"/>
    </source>
</evidence>
<feature type="region of interest" description="Involved in Mg(2+) ion dislocation from EF-Tu" evidence="6">
    <location>
        <begin position="79"/>
        <end position="82"/>
    </location>
</feature>
<dbReference type="AlphaFoldDB" id="A0A2K9P1T6"/>
<gene>
    <name evidence="6" type="primary">tsf</name>
    <name evidence="10" type="ORF">B9O19_00616</name>
</gene>
<dbReference type="InterPro" id="IPR009060">
    <property type="entry name" value="UBA-like_sf"/>
</dbReference>
<protein>
    <recommendedName>
        <fullName evidence="2 6">Elongation factor Ts</fullName>
        <shortName evidence="6">EF-Ts</shortName>
    </recommendedName>
</protein>
<keyword evidence="4 6" id="KW-0648">Protein biosynthesis</keyword>
<comment type="subcellular location">
    <subcellularLocation>
        <location evidence="6 8">Cytoplasm</location>
    </subcellularLocation>
</comment>
<dbReference type="InterPro" id="IPR018101">
    <property type="entry name" value="Transl_elong_Ts_CS"/>
</dbReference>
<keyword evidence="11" id="KW-1185">Reference proteome</keyword>
<name>A0A2K9P1T6_9FIRM</name>
<dbReference type="PANTHER" id="PTHR11741">
    <property type="entry name" value="ELONGATION FACTOR TS"/>
    <property type="match status" value="1"/>
</dbReference>
<keyword evidence="6" id="KW-0963">Cytoplasm</keyword>
<feature type="domain" description="Translation elongation factor EFTs/EF1B dimerisation" evidence="9">
    <location>
        <begin position="70"/>
        <end position="285"/>
    </location>
</feature>
<proteinExistence type="inferred from homology"/>
<keyword evidence="3 6" id="KW-0251">Elongation factor</keyword>
<evidence type="ECO:0000256" key="8">
    <source>
        <dbReference type="RuleBase" id="RU000643"/>
    </source>
</evidence>
<dbReference type="RefSeq" id="WP_102365051.1">
    <property type="nucleotide sequence ID" value="NZ_CP020991.1"/>
</dbReference>
<dbReference type="InterPro" id="IPR036402">
    <property type="entry name" value="EF-Ts_dimer_sf"/>
</dbReference>
<dbReference type="Gene3D" id="1.10.8.10">
    <property type="entry name" value="DNA helicase RuvA subunit, C-terminal domain"/>
    <property type="match status" value="1"/>
</dbReference>
<dbReference type="GO" id="GO:0003746">
    <property type="term" value="F:translation elongation factor activity"/>
    <property type="evidence" value="ECO:0007669"/>
    <property type="project" value="UniProtKB-UniRule"/>
</dbReference>
<dbReference type="SUPFAM" id="SSF54713">
    <property type="entry name" value="Elongation factor Ts (EF-Ts), dimerisation domain"/>
    <property type="match status" value="2"/>
</dbReference>
<evidence type="ECO:0000313" key="10">
    <source>
        <dbReference type="EMBL" id="AUO18799.1"/>
    </source>
</evidence>
<evidence type="ECO:0000256" key="3">
    <source>
        <dbReference type="ARBA" id="ARBA00022768"/>
    </source>
</evidence>
<dbReference type="Gene3D" id="1.10.286.20">
    <property type="match status" value="1"/>
</dbReference>
<dbReference type="OrthoDB" id="9808348at2"/>
<dbReference type="Proteomes" id="UP000235589">
    <property type="component" value="Chromosome"/>
</dbReference>
<evidence type="ECO:0000256" key="2">
    <source>
        <dbReference type="ARBA" id="ARBA00016956"/>
    </source>
</evidence>
<dbReference type="Gene3D" id="3.30.479.20">
    <property type="entry name" value="Elongation factor Ts, dimerisation domain"/>
    <property type="match status" value="2"/>
</dbReference>
<dbReference type="Pfam" id="PF00889">
    <property type="entry name" value="EF_TS"/>
    <property type="match status" value="1"/>
</dbReference>
<evidence type="ECO:0000259" key="9">
    <source>
        <dbReference type="Pfam" id="PF00889"/>
    </source>
</evidence>
<evidence type="ECO:0000256" key="6">
    <source>
        <dbReference type="HAMAP-Rule" id="MF_00050"/>
    </source>
</evidence>
<dbReference type="PANTHER" id="PTHR11741:SF0">
    <property type="entry name" value="ELONGATION FACTOR TS, MITOCHONDRIAL"/>
    <property type="match status" value="1"/>
</dbReference>